<dbReference type="RefSeq" id="WP_115550677.1">
    <property type="nucleotide sequence ID" value="NZ_CAOOIB010000013.1"/>
</dbReference>
<dbReference type="EMBL" id="NXLS01000001">
    <property type="protein sequence ID" value="RDU64343.1"/>
    <property type="molecule type" value="Genomic_DNA"/>
</dbReference>
<dbReference type="AlphaFoldDB" id="A0A3D8IGU9"/>
<organism evidence="1 2">
    <name type="scientific">Helicobacter ganmani</name>
    <dbReference type="NCBI Taxonomy" id="60246"/>
    <lineage>
        <taxon>Bacteria</taxon>
        <taxon>Pseudomonadati</taxon>
        <taxon>Campylobacterota</taxon>
        <taxon>Epsilonproteobacteria</taxon>
        <taxon>Campylobacterales</taxon>
        <taxon>Helicobacteraceae</taxon>
        <taxon>Helicobacter</taxon>
    </lineage>
</organism>
<dbReference type="OrthoDB" id="9778629at2"/>
<dbReference type="InterPro" id="IPR011197">
    <property type="entry name" value="UCP012318"/>
</dbReference>
<comment type="caution">
    <text evidence="1">The sequence shown here is derived from an EMBL/GenBank/DDBJ whole genome shotgun (WGS) entry which is preliminary data.</text>
</comment>
<accession>A0A3D8IGU9</accession>
<dbReference type="GeneID" id="82534789"/>
<protein>
    <submittedName>
        <fullName evidence="1">DUF455 domain-containing protein</fullName>
    </submittedName>
</protein>
<sequence length="280" mass="32270">MESHELFSTLFNALNAKNAQEKCMLTQEIWQNFPNFHLEHQQAILSLGIPTFAHFCQIIPPYKVPQGKYLKTDLNVAHLLHSLAHIEFSAIDLALDCAYRFRNLPLTFYRDWVEVANEEVKHFLALNALLETLGFRYGDFGVHTLLFDSMKNCNVLLDRIALIPRGMEAVGLDVNPFLCAKVQSSNHTIKKELLGALEMILQDEISHVFKGNVWFHFACEQERIAPQQRALKYFEILKNYHFSFPKANAQFNINARLQAGFSAEEIKMLENEIFLSQNPK</sequence>
<dbReference type="PANTHER" id="PTHR42782:SF4">
    <property type="entry name" value="DUF455 DOMAIN-CONTAINING PROTEIN"/>
    <property type="match status" value="1"/>
</dbReference>
<name>A0A3D8IGU9_9HELI</name>
<dbReference type="PANTHER" id="PTHR42782">
    <property type="entry name" value="SI:CH73-314G15.3"/>
    <property type="match status" value="1"/>
</dbReference>
<evidence type="ECO:0000313" key="1">
    <source>
        <dbReference type="EMBL" id="RDU64343.1"/>
    </source>
</evidence>
<proteinExistence type="predicted"/>
<dbReference type="Pfam" id="PF04305">
    <property type="entry name" value="DUF455"/>
    <property type="match status" value="1"/>
</dbReference>
<dbReference type="Proteomes" id="UP000256650">
    <property type="component" value="Unassembled WGS sequence"/>
</dbReference>
<dbReference type="InterPro" id="IPR007402">
    <property type="entry name" value="DUF455"/>
</dbReference>
<gene>
    <name evidence="1" type="ORF">CQA43_00580</name>
</gene>
<reference evidence="1 2" key="1">
    <citation type="submission" date="2018-04" db="EMBL/GenBank/DDBJ databases">
        <title>Novel Campyloabacter and Helicobacter Species and Strains.</title>
        <authorList>
            <person name="Mannion A.J."/>
            <person name="Shen Z."/>
            <person name="Fox J.G."/>
        </authorList>
    </citation>
    <scope>NUCLEOTIDE SEQUENCE [LARGE SCALE GENOMIC DNA]</scope>
    <source>
        <strain evidence="1 2">MIT 99-5101</strain>
    </source>
</reference>
<keyword evidence="2" id="KW-1185">Reference proteome</keyword>
<evidence type="ECO:0000313" key="2">
    <source>
        <dbReference type="Proteomes" id="UP000256650"/>
    </source>
</evidence>
<dbReference type="PIRSF" id="PIRSF012318">
    <property type="entry name" value="UCP012318"/>
    <property type="match status" value="1"/>
</dbReference>
<dbReference type="CDD" id="cd00657">
    <property type="entry name" value="Ferritin_like"/>
    <property type="match status" value="1"/>
</dbReference>
<dbReference type="SUPFAM" id="SSF47240">
    <property type="entry name" value="Ferritin-like"/>
    <property type="match status" value="1"/>
</dbReference>
<dbReference type="InterPro" id="IPR009078">
    <property type="entry name" value="Ferritin-like_SF"/>
</dbReference>